<feature type="chain" id="PRO_5028827694" evidence="8">
    <location>
        <begin position="27"/>
        <end position="148"/>
    </location>
</feature>
<keyword evidence="1" id="KW-0813">Transport</keyword>
<dbReference type="PROSITE" id="PS51009">
    <property type="entry name" value="CYTCII"/>
    <property type="match status" value="1"/>
</dbReference>
<feature type="binding site" description="covalent" evidence="7">
    <location>
        <position position="141"/>
    </location>
    <ligand>
        <name>heme c</name>
        <dbReference type="ChEBI" id="CHEBI:61717"/>
    </ligand>
</feature>
<evidence type="ECO:0000256" key="2">
    <source>
        <dbReference type="ARBA" id="ARBA00022617"/>
    </source>
</evidence>
<keyword evidence="2 7" id="KW-0349">Heme</keyword>
<evidence type="ECO:0000256" key="8">
    <source>
        <dbReference type="SAM" id="SignalP"/>
    </source>
</evidence>
<comment type="PTM">
    <text evidence="7">Binds 1 heme group per subunit.</text>
</comment>
<dbReference type="InterPro" id="IPR002321">
    <property type="entry name" value="Cyt_c_II"/>
</dbReference>
<dbReference type="GO" id="GO:0022900">
    <property type="term" value="P:electron transport chain"/>
    <property type="evidence" value="ECO:0007669"/>
    <property type="project" value="InterPro"/>
</dbReference>
<evidence type="ECO:0000313" key="9">
    <source>
        <dbReference type="EMBL" id="QNT69965.1"/>
    </source>
</evidence>
<dbReference type="GO" id="GO:0005506">
    <property type="term" value="F:iron ion binding"/>
    <property type="evidence" value="ECO:0007669"/>
    <property type="project" value="InterPro"/>
</dbReference>
<dbReference type="InterPro" id="IPR010980">
    <property type="entry name" value="Cyt_c/b562"/>
</dbReference>
<feature type="signal peptide" evidence="8">
    <location>
        <begin position="1"/>
        <end position="26"/>
    </location>
</feature>
<proteinExistence type="predicted"/>
<feature type="binding site" description="axial binding residue" evidence="6">
    <location>
        <position position="142"/>
    </location>
    <ligand>
        <name>heme c</name>
        <dbReference type="ChEBI" id="CHEBI:61717"/>
    </ligand>
    <ligandPart>
        <name>Fe</name>
        <dbReference type="ChEBI" id="CHEBI:18248"/>
    </ligandPart>
</feature>
<dbReference type="EMBL" id="CP053923">
    <property type="protein sequence ID" value="QNT69965.1"/>
    <property type="molecule type" value="Genomic_DNA"/>
</dbReference>
<keyword evidence="3 6" id="KW-0479">Metal-binding</keyword>
<dbReference type="Pfam" id="PF01322">
    <property type="entry name" value="Cytochrom_C_2"/>
    <property type="match status" value="1"/>
</dbReference>
<gene>
    <name evidence="9" type="ORF">HQ394_12290</name>
</gene>
<evidence type="ECO:0000256" key="1">
    <source>
        <dbReference type="ARBA" id="ARBA00022448"/>
    </source>
</evidence>
<dbReference type="RefSeq" id="WP_190260476.1">
    <property type="nucleotide sequence ID" value="NZ_CP053923.1"/>
</dbReference>
<keyword evidence="10" id="KW-1185">Reference proteome</keyword>
<dbReference type="KEGG" id="dvn:HQ394_12290"/>
<dbReference type="SUPFAM" id="SSF47175">
    <property type="entry name" value="Cytochromes"/>
    <property type="match status" value="1"/>
</dbReference>
<protein>
    <submittedName>
        <fullName evidence="9">Cytochrome c</fullName>
    </submittedName>
</protein>
<feature type="binding site" description="covalent" evidence="7">
    <location>
        <position position="138"/>
    </location>
    <ligand>
        <name>heme c</name>
        <dbReference type="ChEBI" id="CHEBI:61717"/>
    </ligand>
</feature>
<keyword evidence="4" id="KW-0249">Electron transport</keyword>
<keyword evidence="5 6" id="KW-0408">Iron</keyword>
<dbReference type="Gene3D" id="1.20.120.10">
    <property type="entry name" value="Cytochrome c/b562"/>
    <property type="match status" value="1"/>
</dbReference>
<evidence type="ECO:0000256" key="4">
    <source>
        <dbReference type="ARBA" id="ARBA00022982"/>
    </source>
</evidence>
<dbReference type="Proteomes" id="UP000516369">
    <property type="component" value="Chromosome"/>
</dbReference>
<keyword evidence="8" id="KW-0732">Signal</keyword>
<reference evidence="9 10" key="1">
    <citation type="submission" date="2020-05" db="EMBL/GenBank/DDBJ databases">
        <title>Complete closed genome sequence of Defluviicoccus vanus.</title>
        <authorList>
            <person name="Bessarab I."/>
            <person name="Arumugam K."/>
            <person name="Maszenan A.M."/>
            <person name="Seviour R.J."/>
            <person name="Williams R.B."/>
        </authorList>
    </citation>
    <scope>NUCLEOTIDE SEQUENCE [LARGE SCALE GENOMIC DNA]</scope>
    <source>
        <strain evidence="9 10">Ben 114</strain>
    </source>
</reference>
<dbReference type="PIRSF" id="PIRSF000027">
    <property type="entry name" value="Cytc_c_prime"/>
    <property type="match status" value="1"/>
</dbReference>
<dbReference type="InterPro" id="IPR012127">
    <property type="entry name" value="Cyt_c_prime"/>
</dbReference>
<evidence type="ECO:0000256" key="5">
    <source>
        <dbReference type="ARBA" id="ARBA00023004"/>
    </source>
</evidence>
<name>A0A7H1N2M9_9PROT</name>
<dbReference type="GO" id="GO:0009055">
    <property type="term" value="F:electron transfer activity"/>
    <property type="evidence" value="ECO:0007669"/>
    <property type="project" value="InterPro"/>
</dbReference>
<dbReference type="GO" id="GO:0020037">
    <property type="term" value="F:heme binding"/>
    <property type="evidence" value="ECO:0007669"/>
    <property type="project" value="InterPro"/>
</dbReference>
<evidence type="ECO:0000256" key="3">
    <source>
        <dbReference type="ARBA" id="ARBA00022723"/>
    </source>
</evidence>
<accession>A0A7H1N2M9</accession>
<organism evidence="9 10">
    <name type="scientific">Defluviicoccus vanus</name>
    <dbReference type="NCBI Taxonomy" id="111831"/>
    <lineage>
        <taxon>Bacteria</taxon>
        <taxon>Pseudomonadati</taxon>
        <taxon>Pseudomonadota</taxon>
        <taxon>Alphaproteobacteria</taxon>
        <taxon>Rhodospirillales</taxon>
        <taxon>Rhodospirillaceae</taxon>
        <taxon>Defluviicoccus</taxon>
    </lineage>
</organism>
<evidence type="ECO:0000256" key="6">
    <source>
        <dbReference type="PIRSR" id="PIRSR000027-1"/>
    </source>
</evidence>
<sequence>MSVFHHHFGAASVAAFSLFVASAALAKEPIVEYREGVMEAIGGHTSALKQLITGKVDFSDDAKVHVLGIAALSKLVDHLFPAGSNKGETEALPAIWEKPTDFKKAVEAFQLAAAELAKQADASPAAMAPAFGAMVKTCKGCHDDFKKK</sequence>
<evidence type="ECO:0000256" key="7">
    <source>
        <dbReference type="PIRSR" id="PIRSR000027-2"/>
    </source>
</evidence>
<evidence type="ECO:0000313" key="10">
    <source>
        <dbReference type="Proteomes" id="UP000516369"/>
    </source>
</evidence>
<dbReference type="AlphaFoldDB" id="A0A7H1N2M9"/>
<dbReference type="GO" id="GO:0042597">
    <property type="term" value="C:periplasmic space"/>
    <property type="evidence" value="ECO:0007669"/>
    <property type="project" value="InterPro"/>
</dbReference>